<evidence type="ECO:0000313" key="2">
    <source>
        <dbReference type="EMBL" id="TFD45662.1"/>
    </source>
</evidence>
<keyword evidence="3" id="KW-1185">Reference proteome</keyword>
<dbReference type="AlphaFoldDB" id="A0A4V3IQG1"/>
<dbReference type="PROSITE" id="PS51257">
    <property type="entry name" value="PROKAR_LIPOPROTEIN"/>
    <property type="match status" value="1"/>
</dbReference>
<sequence length="190" mass="19935">MSPRRHHILNLVLIGAALAGVTGCAASAEPPPQPTPTRTVISPLFASNEEALAAATAAYAAYLETSDLILSEGGAEPERIRLVASRTFADIEISGYDKVRAQGLHTIGTSGFDSVTMQQVDEKARDGVGIVVAYLCLDVSQTDVLYANGASAVSAARPDRIPFEVTFDRSSSANSLIVAKQTVWSRGGVC</sequence>
<evidence type="ECO:0000313" key="3">
    <source>
        <dbReference type="Proteomes" id="UP000297447"/>
    </source>
</evidence>
<reference evidence="2 3" key="1">
    <citation type="submission" date="2019-03" db="EMBL/GenBank/DDBJ databases">
        <title>Genomics of glacier-inhabiting Cryobacterium strains.</title>
        <authorList>
            <person name="Liu Q."/>
            <person name="Xin Y.-H."/>
        </authorList>
    </citation>
    <scope>NUCLEOTIDE SEQUENCE [LARGE SCALE GENOMIC DNA]</scope>
    <source>
        <strain evidence="2 3">Hh14</strain>
    </source>
</reference>
<comment type="caution">
    <text evidence="2">The sequence shown here is derived from an EMBL/GenBank/DDBJ whole genome shotgun (WGS) entry which is preliminary data.</text>
</comment>
<evidence type="ECO:0000256" key="1">
    <source>
        <dbReference type="SAM" id="SignalP"/>
    </source>
</evidence>
<gene>
    <name evidence="2" type="ORF">E3T55_18565</name>
</gene>
<name>A0A4V3IQG1_9MICO</name>
<accession>A0A4V3IQG1</accession>
<feature type="chain" id="PRO_5020639231" evidence="1">
    <location>
        <begin position="29"/>
        <end position="190"/>
    </location>
</feature>
<dbReference type="RefSeq" id="WP_134521023.1">
    <property type="nucleotide sequence ID" value="NZ_SOHE01000083.1"/>
</dbReference>
<keyword evidence="1" id="KW-0732">Signal</keyword>
<organism evidence="2 3">
    <name type="scientific">Cryobacterium frigoriphilum</name>
    <dbReference type="NCBI Taxonomy" id="1259150"/>
    <lineage>
        <taxon>Bacteria</taxon>
        <taxon>Bacillati</taxon>
        <taxon>Actinomycetota</taxon>
        <taxon>Actinomycetes</taxon>
        <taxon>Micrococcales</taxon>
        <taxon>Microbacteriaceae</taxon>
        <taxon>Cryobacterium</taxon>
    </lineage>
</organism>
<dbReference type="Proteomes" id="UP000297447">
    <property type="component" value="Unassembled WGS sequence"/>
</dbReference>
<dbReference type="OrthoDB" id="5119803at2"/>
<proteinExistence type="predicted"/>
<dbReference type="EMBL" id="SOHE01000083">
    <property type="protein sequence ID" value="TFD45662.1"/>
    <property type="molecule type" value="Genomic_DNA"/>
</dbReference>
<feature type="signal peptide" evidence="1">
    <location>
        <begin position="1"/>
        <end position="28"/>
    </location>
</feature>
<protein>
    <submittedName>
        <fullName evidence="2">Uncharacterized protein</fullName>
    </submittedName>
</protein>